<feature type="transmembrane region" description="Helical" evidence="1">
    <location>
        <begin position="57"/>
        <end position="75"/>
    </location>
</feature>
<protein>
    <submittedName>
        <fullName evidence="2">Uncharacterized protein</fullName>
    </submittedName>
</protein>
<reference evidence="2 3" key="1">
    <citation type="submission" date="2017-02" db="EMBL/GenBank/DDBJ databases">
        <authorList>
            <person name="Peterson S.W."/>
        </authorList>
    </citation>
    <scope>NUCLEOTIDE SEQUENCE [LARGE SCALE GENOMIC DNA]</scope>
    <source>
        <strain evidence="2 3">DSM 45154</strain>
    </source>
</reference>
<dbReference type="STRING" id="1122192.SAMN02745673_00896"/>
<dbReference type="OrthoDB" id="3429272at2"/>
<name>A0A1T4M0X3_9ACTN</name>
<keyword evidence="1" id="KW-0472">Membrane</keyword>
<keyword evidence="1" id="KW-0812">Transmembrane</keyword>
<sequence>MNDGISRGEARTALTTAGVIDAKVRATGRWYASWAACYAVLTAGCTAVLGLFPGPGVIVVATLTWASAIALLTALAQRRSATVPRGQGRRHGMMILAWALLYGAVLLIGLYLFPGEPAWWIPGALLTAVPPAVAAWQTLRATTEAGRR</sequence>
<feature type="transmembrane region" description="Helical" evidence="1">
    <location>
        <begin position="119"/>
        <end position="139"/>
    </location>
</feature>
<proteinExistence type="predicted"/>
<dbReference type="RefSeq" id="WP_078760297.1">
    <property type="nucleotide sequence ID" value="NZ_FUWS01000002.1"/>
</dbReference>
<feature type="transmembrane region" description="Helical" evidence="1">
    <location>
        <begin position="95"/>
        <end position="113"/>
    </location>
</feature>
<keyword evidence="1" id="KW-1133">Transmembrane helix</keyword>
<keyword evidence="3" id="KW-1185">Reference proteome</keyword>
<evidence type="ECO:0000256" key="1">
    <source>
        <dbReference type="SAM" id="Phobius"/>
    </source>
</evidence>
<gene>
    <name evidence="2" type="ORF">SAMN02745673_00896</name>
</gene>
<evidence type="ECO:0000313" key="2">
    <source>
        <dbReference type="EMBL" id="SJZ60561.1"/>
    </source>
</evidence>
<dbReference type="EMBL" id="FUWS01000002">
    <property type="protein sequence ID" value="SJZ60561.1"/>
    <property type="molecule type" value="Genomic_DNA"/>
</dbReference>
<dbReference type="AlphaFoldDB" id="A0A1T4M0X3"/>
<feature type="transmembrane region" description="Helical" evidence="1">
    <location>
        <begin position="30"/>
        <end position="51"/>
    </location>
</feature>
<accession>A0A1T4M0X3</accession>
<dbReference type="Proteomes" id="UP000190637">
    <property type="component" value="Unassembled WGS sequence"/>
</dbReference>
<evidence type="ECO:0000313" key="3">
    <source>
        <dbReference type="Proteomes" id="UP000190637"/>
    </source>
</evidence>
<organism evidence="2 3">
    <name type="scientific">Marinactinospora thermotolerans DSM 45154</name>
    <dbReference type="NCBI Taxonomy" id="1122192"/>
    <lineage>
        <taxon>Bacteria</taxon>
        <taxon>Bacillati</taxon>
        <taxon>Actinomycetota</taxon>
        <taxon>Actinomycetes</taxon>
        <taxon>Streptosporangiales</taxon>
        <taxon>Nocardiopsidaceae</taxon>
        <taxon>Marinactinospora</taxon>
    </lineage>
</organism>